<accession>A0ABT6KZG5</accession>
<organism evidence="1 2">
    <name type="scientific">Mycolicibacterium frederiksbergense</name>
    <dbReference type="NCBI Taxonomy" id="117567"/>
    <lineage>
        <taxon>Bacteria</taxon>
        <taxon>Bacillati</taxon>
        <taxon>Actinomycetota</taxon>
        <taxon>Actinomycetes</taxon>
        <taxon>Mycobacteriales</taxon>
        <taxon>Mycobacteriaceae</taxon>
        <taxon>Mycolicibacterium</taxon>
    </lineage>
</organism>
<evidence type="ECO:0000313" key="2">
    <source>
        <dbReference type="Proteomes" id="UP001160130"/>
    </source>
</evidence>
<dbReference type="EMBL" id="JARXVE010000004">
    <property type="protein sequence ID" value="MDH6196080.1"/>
    <property type="molecule type" value="Genomic_DNA"/>
</dbReference>
<sequence length="230" mass="24723">MPILWRSVGIWRVIATMSLVLCGLAAVPASAWSDPAECPPLCDRIPNSAWVDASQLPLAGVYRWPGLAGLAVTAASPRFRFEEECALPLPSDDPRTYAVAARADVGHPEGQWQLKVQVLHWRGETWRGGETALAVVRAATAALRACQHTAPQTSPSITTDLPGRLAAVISLDRGRVLHQYLLADPNNSTVVELAMWSSVPPQVAWPAPPDSQVLDALAHPLCTAYIGSCR</sequence>
<comment type="caution">
    <text evidence="1">The sequence shown here is derived from an EMBL/GenBank/DDBJ whole genome shotgun (WGS) entry which is preliminary data.</text>
</comment>
<proteinExistence type="predicted"/>
<gene>
    <name evidence="1" type="ORF">M2272_002723</name>
</gene>
<protein>
    <recommendedName>
        <fullName evidence="3">ATPase</fullName>
    </recommendedName>
</protein>
<evidence type="ECO:0008006" key="3">
    <source>
        <dbReference type="Google" id="ProtNLM"/>
    </source>
</evidence>
<dbReference type="RefSeq" id="WP_280832729.1">
    <property type="nucleotide sequence ID" value="NZ_JARXVE010000004.1"/>
</dbReference>
<dbReference type="Proteomes" id="UP001160130">
    <property type="component" value="Unassembled WGS sequence"/>
</dbReference>
<reference evidence="1 2" key="1">
    <citation type="submission" date="2023-04" db="EMBL/GenBank/DDBJ databases">
        <title>Forest soil microbial communities from Buena Vista Peninsula, Colon Province, Panama.</title>
        <authorList>
            <person name="Bouskill N."/>
        </authorList>
    </citation>
    <scope>NUCLEOTIDE SEQUENCE [LARGE SCALE GENOMIC DNA]</scope>
    <source>
        <strain evidence="1 2">AC80</strain>
    </source>
</reference>
<evidence type="ECO:0000313" key="1">
    <source>
        <dbReference type="EMBL" id="MDH6196080.1"/>
    </source>
</evidence>
<keyword evidence="2" id="KW-1185">Reference proteome</keyword>
<name>A0ABT6KZG5_9MYCO</name>